<evidence type="ECO:0000259" key="7">
    <source>
        <dbReference type="Pfam" id="PF04871"/>
    </source>
</evidence>
<feature type="compositionally biased region" description="Acidic residues" evidence="5">
    <location>
        <begin position="995"/>
        <end position="1013"/>
    </location>
</feature>
<comment type="subcellular location">
    <subcellularLocation>
        <location evidence="1">Golgi apparatus</location>
    </subcellularLocation>
</comment>
<evidence type="ECO:0000259" key="6">
    <source>
        <dbReference type="Pfam" id="PF04869"/>
    </source>
</evidence>
<protein>
    <recommendedName>
        <fullName evidence="11">Intracellular protein transport protein</fullName>
    </recommendedName>
</protein>
<reference evidence="10" key="3">
    <citation type="submission" date="2025-04" db="UniProtKB">
        <authorList>
            <consortium name="RefSeq"/>
        </authorList>
    </citation>
    <scope>IDENTIFICATION</scope>
    <source>
        <strain evidence="10">CBS 781.70</strain>
    </source>
</reference>
<dbReference type="Gene3D" id="1.25.10.10">
    <property type="entry name" value="Leucine-rich Repeat Variant"/>
    <property type="match status" value="1"/>
</dbReference>
<dbReference type="GO" id="GO:0006886">
    <property type="term" value="P:intracellular protein transport"/>
    <property type="evidence" value="ECO:0007669"/>
    <property type="project" value="InterPro"/>
</dbReference>
<dbReference type="Pfam" id="PF04869">
    <property type="entry name" value="Uso1_p115_head"/>
    <property type="match status" value="1"/>
</dbReference>
<feature type="coiled-coil region" evidence="4">
    <location>
        <begin position="728"/>
        <end position="762"/>
    </location>
</feature>
<evidence type="ECO:0000256" key="2">
    <source>
        <dbReference type="ARBA" id="ARBA00023034"/>
    </source>
</evidence>
<sequence>MLRVLESQAPPKQTATDTINTLSGRLLSATLLEDRRAAILGLRSFAKEYPASVASGALRGLISSLTKDAEDVDTLKIVLETLLMLFRPNHDSPEASDDITLWLADEFTQRQDNITLLLDFLETSDFYSRLYSIQLISAIQEARLERTQECILSAPLGTTRLASMLKDPRDAVRNASILLLTDLTTSSNELQKLVAFEGAFEQLFALIDEEGALNHGGIVVQDCLSLLANLLRHNSSNQSLFRETGCISKLGHLLPEGPLRTQKRAPQPDEEEEEDDDAFPNPQRDKNIWGILAVLRMFLVKGSLGTQQNQNAFFKNGLLQQVLNLAFKESTLPRIRAEALSTCADMIWGNAPLQEHFAQLLVTPFISFDSSPDTRIASPADSLRAPNGTSRTQTPNGQPRKTSPQPIQQVYVIEALLDLTLRVSTTTLFDVRFAAAECIKAYFSQHTQIKMHFLNRAIDGYSSGEDETANVVSILMQRESLGSSGTVRTHIDPYRQWFAAVLLFHLIQDDPDAKALLQSVKYGNSEEGEEEVTFIQEISGQLIYDVQQNAGAGASREIMGYLMLLCGLLFEDGVGVNDFLSEGSTLQILMAYTSRALGGTATGGFDEHTLLRGMCAVLLGIVYEFSTKDSPLPRRKLQSVLLSGLGREKFLDALNQLRQHPLLRDFEVLPQSLGSVPPNSGTQPEVFFDSAFVEFLKDTFIRITKAIDRDPGMEVQVTHIEGVDRDILDSLRSQLEDKADALQKSEDRVLDLERKLDQEIAGRRKESETASTEVTRVKNINEALQTNHESELDHLTTDYEQRISTLESQLAAQKHDLENQMLHLQKNASDEAARAKATTDRELDALRRTNAELEQRAKEAEWNSQQISKAVSELSAAANKTRDNLTAARHSLERTERTLKTRETELAEVKREFDELKETSAKDVDAMQTVQAELDDQRAAKEDVEGKVKTLEAEVEETEQKRKEAQTELDDLLMILADLEEKRASDKKRLKELGEEVSDAEDNEDDEDENEVD</sequence>
<feature type="domain" description="Vesicle tethering protein Uso1/P115-like head" evidence="6">
    <location>
        <begin position="350"/>
        <end position="707"/>
    </location>
</feature>
<feature type="region of interest" description="Disordered" evidence="5">
    <location>
        <begin position="257"/>
        <end position="284"/>
    </location>
</feature>
<evidence type="ECO:0008006" key="11">
    <source>
        <dbReference type="Google" id="ProtNLM"/>
    </source>
</evidence>
<dbReference type="GO" id="GO:0048280">
    <property type="term" value="P:vesicle fusion with Golgi apparatus"/>
    <property type="evidence" value="ECO:0007669"/>
    <property type="project" value="InterPro"/>
</dbReference>
<evidence type="ECO:0000313" key="9">
    <source>
        <dbReference type="Proteomes" id="UP000504638"/>
    </source>
</evidence>
<dbReference type="EMBL" id="ML975154">
    <property type="protein sequence ID" value="KAF1813728.1"/>
    <property type="molecule type" value="Genomic_DNA"/>
</dbReference>
<dbReference type="GO" id="GO:0006888">
    <property type="term" value="P:endoplasmic reticulum to Golgi vesicle-mediated transport"/>
    <property type="evidence" value="ECO:0007669"/>
    <property type="project" value="TreeGrafter"/>
</dbReference>
<reference evidence="8 10" key="1">
    <citation type="submission" date="2020-01" db="EMBL/GenBank/DDBJ databases">
        <authorList>
            <consortium name="DOE Joint Genome Institute"/>
            <person name="Haridas S."/>
            <person name="Albert R."/>
            <person name="Binder M."/>
            <person name="Bloem J."/>
            <person name="Labutti K."/>
            <person name="Salamov A."/>
            <person name="Andreopoulos B."/>
            <person name="Baker S.E."/>
            <person name="Barry K."/>
            <person name="Bills G."/>
            <person name="Bluhm B.H."/>
            <person name="Cannon C."/>
            <person name="Castanera R."/>
            <person name="Culley D.E."/>
            <person name="Daum C."/>
            <person name="Ezra D."/>
            <person name="Gonzalez J.B."/>
            <person name="Henrissat B."/>
            <person name="Kuo A."/>
            <person name="Liang C."/>
            <person name="Lipzen A."/>
            <person name="Lutzoni F."/>
            <person name="Magnuson J."/>
            <person name="Mondo S."/>
            <person name="Nolan M."/>
            <person name="Ohm R."/>
            <person name="Pangilinan J."/>
            <person name="Park H.-J."/>
            <person name="Ramirez L."/>
            <person name="Alfaro M."/>
            <person name="Sun H."/>
            <person name="Tritt A."/>
            <person name="Yoshinaga Y."/>
            <person name="Zwiers L.-H."/>
            <person name="Turgeon B.G."/>
            <person name="Goodwin S.B."/>
            <person name="Spatafora J.W."/>
            <person name="Crous P.W."/>
            <person name="Grigoriev I.V."/>
        </authorList>
    </citation>
    <scope>NUCLEOTIDE SEQUENCE</scope>
    <source>
        <strain evidence="8 10">CBS 781.70</strain>
    </source>
</reference>
<dbReference type="GO" id="GO:0005783">
    <property type="term" value="C:endoplasmic reticulum"/>
    <property type="evidence" value="ECO:0007669"/>
    <property type="project" value="TreeGrafter"/>
</dbReference>
<evidence type="ECO:0000256" key="4">
    <source>
        <dbReference type="SAM" id="Coils"/>
    </source>
</evidence>
<dbReference type="OrthoDB" id="198977at2759"/>
<dbReference type="GO" id="GO:0005795">
    <property type="term" value="C:Golgi stack"/>
    <property type="evidence" value="ECO:0007669"/>
    <property type="project" value="TreeGrafter"/>
</dbReference>
<dbReference type="InterPro" id="IPR016024">
    <property type="entry name" value="ARM-type_fold"/>
</dbReference>
<evidence type="ECO:0000256" key="3">
    <source>
        <dbReference type="ARBA" id="ARBA00023054"/>
    </source>
</evidence>
<evidence type="ECO:0000256" key="1">
    <source>
        <dbReference type="ARBA" id="ARBA00004555"/>
    </source>
</evidence>
<name>A0A6G1G6R0_9PEZI</name>
<evidence type="ECO:0000256" key="5">
    <source>
        <dbReference type="SAM" id="MobiDB-lite"/>
    </source>
</evidence>
<feature type="compositionally biased region" description="Polar residues" evidence="5">
    <location>
        <begin position="387"/>
        <end position="404"/>
    </location>
</feature>
<feature type="domain" description="Uso1/p115-like vesicle tethering protein C-terminal" evidence="7">
    <location>
        <begin position="897"/>
        <end position="1011"/>
    </location>
</feature>
<dbReference type="InterPro" id="IPR006955">
    <property type="entry name" value="Uso1_p115_C"/>
</dbReference>
<feature type="region of interest" description="Disordered" evidence="5">
    <location>
        <begin position="377"/>
        <end position="404"/>
    </location>
</feature>
<dbReference type="AlphaFoldDB" id="A0A6G1G6R0"/>
<dbReference type="PANTHER" id="PTHR10013">
    <property type="entry name" value="GENERAL VESICULAR TRANSPORT FACTOR P115"/>
    <property type="match status" value="1"/>
</dbReference>
<keyword evidence="2" id="KW-0333">Golgi apparatus</keyword>
<dbReference type="GO" id="GO:0000139">
    <property type="term" value="C:Golgi membrane"/>
    <property type="evidence" value="ECO:0007669"/>
    <property type="project" value="InterPro"/>
</dbReference>
<dbReference type="Proteomes" id="UP000504638">
    <property type="component" value="Unplaced"/>
</dbReference>
<dbReference type="GO" id="GO:0048211">
    <property type="term" value="P:Golgi vesicle docking"/>
    <property type="evidence" value="ECO:0007669"/>
    <property type="project" value="TreeGrafter"/>
</dbReference>
<proteinExistence type="predicted"/>
<dbReference type="InterPro" id="IPR006953">
    <property type="entry name" value="Vesicle_Uso1_P115_head"/>
</dbReference>
<dbReference type="GeneID" id="54419731"/>
<dbReference type="Pfam" id="PF04871">
    <property type="entry name" value="Uso1_p115_C"/>
    <property type="match status" value="1"/>
</dbReference>
<organism evidence="8">
    <name type="scientific">Eremomyces bilateralis CBS 781.70</name>
    <dbReference type="NCBI Taxonomy" id="1392243"/>
    <lineage>
        <taxon>Eukaryota</taxon>
        <taxon>Fungi</taxon>
        <taxon>Dikarya</taxon>
        <taxon>Ascomycota</taxon>
        <taxon>Pezizomycotina</taxon>
        <taxon>Dothideomycetes</taxon>
        <taxon>Dothideomycetes incertae sedis</taxon>
        <taxon>Eremomycetales</taxon>
        <taxon>Eremomycetaceae</taxon>
        <taxon>Eremomyces</taxon>
    </lineage>
</organism>
<dbReference type="RefSeq" id="XP_033535359.1">
    <property type="nucleotide sequence ID" value="XM_033679161.1"/>
</dbReference>
<dbReference type="InterPro" id="IPR011989">
    <property type="entry name" value="ARM-like"/>
</dbReference>
<accession>A0A6G1G6R0</accession>
<dbReference type="FunFam" id="1.25.10.10:FF:000296">
    <property type="entry name" value="Related to transport protein USO1"/>
    <property type="match status" value="1"/>
</dbReference>
<evidence type="ECO:0000313" key="10">
    <source>
        <dbReference type="RefSeq" id="XP_033535359.1"/>
    </source>
</evidence>
<reference evidence="10" key="2">
    <citation type="submission" date="2020-04" db="EMBL/GenBank/DDBJ databases">
        <authorList>
            <consortium name="NCBI Genome Project"/>
        </authorList>
    </citation>
    <scope>NUCLEOTIDE SEQUENCE</scope>
    <source>
        <strain evidence="10">CBS 781.70</strain>
    </source>
</reference>
<dbReference type="PANTHER" id="PTHR10013:SF0">
    <property type="entry name" value="GENERAL VESICULAR TRANSPORT FACTOR P115"/>
    <property type="match status" value="1"/>
</dbReference>
<dbReference type="InterPro" id="IPR024095">
    <property type="entry name" value="Vesicle_P115"/>
</dbReference>
<keyword evidence="3 4" id="KW-0175">Coiled coil</keyword>
<evidence type="ECO:0000313" key="8">
    <source>
        <dbReference type="EMBL" id="KAF1813728.1"/>
    </source>
</evidence>
<dbReference type="GO" id="GO:0012507">
    <property type="term" value="C:ER to Golgi transport vesicle membrane"/>
    <property type="evidence" value="ECO:0007669"/>
    <property type="project" value="TreeGrafter"/>
</dbReference>
<feature type="compositionally biased region" description="Basic and acidic residues" evidence="5">
    <location>
        <begin position="984"/>
        <end position="994"/>
    </location>
</feature>
<keyword evidence="9" id="KW-1185">Reference proteome</keyword>
<feature type="compositionally biased region" description="Acidic residues" evidence="5">
    <location>
        <begin position="268"/>
        <end position="278"/>
    </location>
</feature>
<gene>
    <name evidence="8 10" type="ORF">P152DRAFT_457092</name>
</gene>
<feature type="region of interest" description="Disordered" evidence="5">
    <location>
        <begin position="984"/>
        <end position="1013"/>
    </location>
</feature>
<dbReference type="SUPFAM" id="SSF48371">
    <property type="entry name" value="ARM repeat"/>
    <property type="match status" value="1"/>
</dbReference>